<evidence type="ECO:0000256" key="1">
    <source>
        <dbReference type="ARBA" id="ARBA00022729"/>
    </source>
</evidence>
<dbReference type="PROSITE" id="PS50041">
    <property type="entry name" value="C_TYPE_LECTIN_2"/>
    <property type="match status" value="1"/>
</dbReference>
<accession>A0ABR1GDL1</accession>
<dbReference type="SMART" id="SM00034">
    <property type="entry name" value="CLECT"/>
    <property type="match status" value="1"/>
</dbReference>
<gene>
    <name evidence="6" type="ORF">SO694_00003430</name>
</gene>
<dbReference type="Proteomes" id="UP001363151">
    <property type="component" value="Unassembled WGS sequence"/>
</dbReference>
<dbReference type="Pfam" id="PF00059">
    <property type="entry name" value="Lectin_C"/>
    <property type="match status" value="1"/>
</dbReference>
<evidence type="ECO:0000313" key="7">
    <source>
        <dbReference type="Proteomes" id="UP001363151"/>
    </source>
</evidence>
<feature type="region of interest" description="Disordered" evidence="3">
    <location>
        <begin position="2527"/>
        <end position="2563"/>
    </location>
</feature>
<dbReference type="InterPro" id="IPR002909">
    <property type="entry name" value="IPT_dom"/>
</dbReference>
<reference evidence="6 7" key="1">
    <citation type="submission" date="2024-03" db="EMBL/GenBank/DDBJ databases">
        <title>Aureococcus anophagefferens CCMP1851 and Kratosvirus quantuckense: Draft genome of a second virus-susceptible host strain in the model system.</title>
        <authorList>
            <person name="Chase E."/>
            <person name="Truchon A.R."/>
            <person name="Schepens W."/>
            <person name="Wilhelm S.W."/>
        </authorList>
    </citation>
    <scope>NUCLEOTIDE SEQUENCE [LARGE SCALE GENOMIC DNA]</scope>
    <source>
        <strain evidence="6 7">CCMP1851</strain>
    </source>
</reference>
<feature type="chain" id="PRO_5046734144" description="C-type lectin domain-containing protein" evidence="4">
    <location>
        <begin position="18"/>
        <end position="2657"/>
    </location>
</feature>
<keyword evidence="7" id="KW-1185">Reference proteome</keyword>
<dbReference type="InterPro" id="IPR016186">
    <property type="entry name" value="C-type_lectin-like/link_sf"/>
</dbReference>
<dbReference type="SMART" id="SM00429">
    <property type="entry name" value="IPT"/>
    <property type="match status" value="4"/>
</dbReference>
<dbReference type="Gene3D" id="2.60.40.10">
    <property type="entry name" value="Immunoglobulins"/>
    <property type="match status" value="7"/>
</dbReference>
<evidence type="ECO:0000256" key="2">
    <source>
        <dbReference type="ARBA" id="ARBA00023157"/>
    </source>
</evidence>
<feature type="compositionally biased region" description="Basic and acidic residues" evidence="3">
    <location>
        <begin position="2552"/>
        <end position="2563"/>
    </location>
</feature>
<dbReference type="PROSITE" id="PS00615">
    <property type="entry name" value="C_TYPE_LECTIN_1"/>
    <property type="match status" value="1"/>
</dbReference>
<dbReference type="InterPro" id="IPR013783">
    <property type="entry name" value="Ig-like_fold"/>
</dbReference>
<dbReference type="PANTHER" id="PTHR46769">
    <property type="entry name" value="POLYCYSTIC KIDNEY AND HEPATIC DISEASE 1 (AUTOSOMAL RECESSIVE)-LIKE 1"/>
    <property type="match status" value="1"/>
</dbReference>
<dbReference type="InterPro" id="IPR016187">
    <property type="entry name" value="CTDL_fold"/>
</dbReference>
<sequence length="2657" mass="280167">MLLRLVAAATLVACAVGQGADMLDLSDTSVALAEKTREVTSVSPQYGSSNGGTRLHVGGAGFATEFYSGSNTVYIGTAADGWVECDVIEGACTVDCGGDKKVVCDTQPWLADDYSGWLDIWVVVEDSISTYDLEMANAFYYLPSTHAGVPAVTRTAPRHLAAGDVLTLHGASFGEYVADYRAIYVGAGRPPQGGNVQNGGTAVLSTHALCRADDLNMAVNDETGAVDSFSLPVMVEDAVIGHNSPVTEDTVNCYLGDFAAGSYNASVFFDTNTRDEVGGLTWNLVKNLSRDAFGETYAVQYYPHVQSVSPALGSLEGGTLVTIAGGGFSDDASLVHVDVAGAPCDVVSSTLVEVVCRTGDLSKVDAGRPKDYRLELLSLEDAIGAPVSVSGATSWTVDDEDAQDSAGAWGTVSLSSAGRGAYVEAAGCATPPCTPSWLVLAPAAVDVDGAYDVSLVVPAAAGAGAGCASGAPLASSVSVLVADAVRGYVHLNVSLAAAAASTLRLGRFSFAAGAFDGKRGAVVVDTVGADGCVAVDGVAAARVGPLAGGNCSDPLAANYDSTASRNATRDCLYVGGRGLRQRAWSLMAPGYRDGTWSKDLDTLNAHDAGTTCRAPRNASAPDKKWKNESRFHRPCGDDAYCCLTNDYWGCDATWDLADADGWVDVLRQDTEMGAPFADQQWRRAAHDREAANYAILDELEYMRTLGSGGIELKLEWPDTGLDYMHWAQRMNPTQFNARIKAEQYDEELGYEQVYVPYFEDDAWGGLEYNGGEALLDGGFNDAAAYFAVGSTSSAIKTTTGDDWVEATTATRALLRAKPDYLYFVPKCVECEACYDADGYLRGDQTIETYVNASCKSGRPCAVNNTRTRTVAGCPSRCKHKRIRAFEAAAAHEALVVANRYDDDFNCTASENVSCAGFDATNFGDIGPAPTYGPGAGAFEGFFVAPVAANYTFLATWDSALEVSLSASGDPRRREVILGGPLADAPSDGDVVGDWTYFDGHWYKLFAGAGETWADARDACAAEGAYLAETNGQAEHNFVTALIAAQTLNSFQVWLGGSARDFAGMWEWRTTGELFSAGAHHSDLANAPAVFTRWNANEPNGNGVCVAQWASGGTWDDSACSAENEFLCESVHARAASAAVELARGEARHFELLHVHNSSVGGAILGLELLIETADDSFSTKVSGSHSLSMEFFREISSEPLPVVVSVGETAATALASACYGKSCAFAYSPDATPTVTRVTPAGGTSGQLVTVEGSLFSTIAGEVTVGIGGAACEVSYVNESAIECVLAEDEAQGGTYPVDVYVAGLGAARQQNASALYTVEVHVDDFAPKNGSLHAGDIVRIWGRGFSRFGPQNEVDVAGARCVPRTLKNFACRVSEYDSGYACAWTSEDWKGYAMVANAHAKSADRANSEWLDYSSTTYVECVLEDDVAGLNDTRTGPVTVTLAREAELHDAGVVRQTYAAAVADQLDMATRDLDCFVLLGYRIWNWGLELKGEDDHGNATYTPVKDCVLWDDDYDQRGTFLDDANYTGASAQSSGNYTFLAAETPVVASMDALGMAGQEITLRGANFDANVAEWDFHWRMDEFGFYTQPESPVVYVGGSPTVLTFANATMIKLLPTYNMHDIAWDVDVWIRGRGLAGGNKSFVYANYLYEVAPRRGSTEGGTTLTLSGSGFTNTHTFYAAESGNDMGDDRRRESDSRADYAITLPGGTLCDVTASSKYELQCVTRALADDAYAEAPGLVDAEVAWNYEPFYFGCALRTCAPPGCKRAAVWKFNSSMLAVGDPDEKLCLFEFTKESTPKFDHAPVRSNATFNRDSWFVAPGGSLTLDVVKEAPGGFNWTNISETLGGEDELADLFRVTVGGANCTGVAFDDDLKALTCAVDADAAVELAGALSVFASGRYGYAELTGKTTLDVRPTVANLSQSAGSLNGGTRLVVEGAGFEAGATSVVVDGVASCGDVVVLNSSTLSCVTDRVATASKDATFGGELVVTVSGIPSACVAKSCDYAFQGNDTRYTPRVAAVSGATAGTYASGATLVLVGEGFATRGNAVLIGETTCPVVAENETLVECAVPKHAAGVFEVRLRVPGKGYAVGHKLWYRSDFKLSTQVLSGSLYGGQSITLAGKGFPVCSVDAQETSGLCRVDRGCTWETVDGADVDVAFSATSGASFGVDVVSSSYDGLSLVTTLRDVDGTDADADSGDLTVSVVFGNTGAASTASANVVAADGGFTGDGSQGNAFDSSTATYWEAAWPAGWAFAPLTYDLGETTPIGSYSVSRDATSCDAWTLKGSEDGIAWDTLDVYNNTGYNGTRTVSALVNGSTVSRTVHGDCIIWGTEDRTIDAPGLYRYYRWSFFQGAIMDDLDGYLRVKDISMTYASFASNATYSRTSASTPSVDRVLNDGPGYFREIVRIGGSGFGDGDDVAVTVGGMECPVMWANETYIACASPNASAGTYPVVVYAPDGLAGPAAPVEYEVALDIANFTEETPLRGSMGGGTVITFEGFGFAEAPEDNIVTIAGADCHVIEFWNDFDETDDGDTDPGSSARANISANRGTHSYSRERADGRPDVGPRAVAYFGPDESAELGADVVALERAHVQHLAANPAAFDRWPVCRADHDAGAFRGPDLCDVDAQRCAHVQKRCALAGSDLSKRFADALSVNWSA</sequence>
<dbReference type="Gene3D" id="3.10.100.10">
    <property type="entry name" value="Mannose-Binding Protein A, subunit A"/>
    <property type="match status" value="1"/>
</dbReference>
<comment type="caution">
    <text evidence="6">The sequence shown here is derived from an EMBL/GenBank/DDBJ whole genome shotgun (WGS) entry which is preliminary data.</text>
</comment>
<dbReference type="SUPFAM" id="SSF56436">
    <property type="entry name" value="C-type lectin-like"/>
    <property type="match status" value="1"/>
</dbReference>
<dbReference type="InterPro" id="IPR001304">
    <property type="entry name" value="C-type_lectin-like"/>
</dbReference>
<organism evidence="6 7">
    <name type="scientific">Aureococcus anophagefferens</name>
    <name type="common">Harmful bloom alga</name>
    <dbReference type="NCBI Taxonomy" id="44056"/>
    <lineage>
        <taxon>Eukaryota</taxon>
        <taxon>Sar</taxon>
        <taxon>Stramenopiles</taxon>
        <taxon>Ochrophyta</taxon>
        <taxon>Pelagophyceae</taxon>
        <taxon>Pelagomonadales</taxon>
        <taxon>Pelagomonadaceae</taxon>
        <taxon>Aureococcus</taxon>
    </lineage>
</organism>
<dbReference type="CDD" id="cd00603">
    <property type="entry name" value="IPT_PCSR"/>
    <property type="match status" value="4"/>
</dbReference>
<dbReference type="InterPro" id="IPR014756">
    <property type="entry name" value="Ig_E-set"/>
</dbReference>
<dbReference type="InterPro" id="IPR018378">
    <property type="entry name" value="C-type_lectin_CS"/>
</dbReference>
<feature type="signal peptide" evidence="4">
    <location>
        <begin position="1"/>
        <end position="17"/>
    </location>
</feature>
<keyword evidence="2" id="KW-1015">Disulfide bond</keyword>
<proteinExistence type="predicted"/>
<evidence type="ECO:0000313" key="6">
    <source>
        <dbReference type="EMBL" id="KAK7253932.1"/>
    </source>
</evidence>
<dbReference type="Pfam" id="PF01833">
    <property type="entry name" value="TIG"/>
    <property type="match status" value="8"/>
</dbReference>
<dbReference type="PANTHER" id="PTHR46769:SF2">
    <property type="entry name" value="FIBROCYSTIN-L ISOFORM 2 PRECURSOR-RELATED"/>
    <property type="match status" value="1"/>
</dbReference>
<dbReference type="CDD" id="cd00037">
    <property type="entry name" value="CLECT"/>
    <property type="match status" value="1"/>
</dbReference>
<name>A0ABR1GDL1_AURAN</name>
<feature type="compositionally biased region" description="Polar residues" evidence="3">
    <location>
        <begin position="2535"/>
        <end position="2551"/>
    </location>
</feature>
<keyword evidence="1 4" id="KW-0732">Signal</keyword>
<evidence type="ECO:0000259" key="5">
    <source>
        <dbReference type="PROSITE" id="PS50041"/>
    </source>
</evidence>
<dbReference type="Gene3D" id="2.60.120.260">
    <property type="entry name" value="Galactose-binding domain-like"/>
    <property type="match status" value="1"/>
</dbReference>
<evidence type="ECO:0000256" key="4">
    <source>
        <dbReference type="SAM" id="SignalP"/>
    </source>
</evidence>
<feature type="domain" description="C-type lectin" evidence="5">
    <location>
        <begin position="997"/>
        <end position="1128"/>
    </location>
</feature>
<protein>
    <recommendedName>
        <fullName evidence="5">C-type lectin domain-containing protein</fullName>
    </recommendedName>
</protein>
<dbReference type="EMBL" id="JBBJCI010000033">
    <property type="protein sequence ID" value="KAK7253932.1"/>
    <property type="molecule type" value="Genomic_DNA"/>
</dbReference>
<dbReference type="CDD" id="cd00102">
    <property type="entry name" value="IPT"/>
    <property type="match status" value="3"/>
</dbReference>
<evidence type="ECO:0000256" key="3">
    <source>
        <dbReference type="SAM" id="MobiDB-lite"/>
    </source>
</evidence>
<dbReference type="SUPFAM" id="SSF81296">
    <property type="entry name" value="E set domains"/>
    <property type="match status" value="6"/>
</dbReference>
<dbReference type="InterPro" id="IPR052387">
    <property type="entry name" value="Fibrocystin"/>
</dbReference>